<reference evidence="17 18" key="3">
    <citation type="submission" date="2014-12" db="EMBL/GenBank/DDBJ databases">
        <authorList>
            <person name="Jaenicke S."/>
        </authorList>
    </citation>
    <scope>NUCLEOTIDE SEQUENCE [LARGE SCALE GENOMIC DNA]</scope>
</reference>
<comment type="similarity">
    <text evidence="9 10">Belongs to the thiamine-phosphate synthase family.</text>
</comment>
<feature type="binding site" evidence="9">
    <location>
        <position position="90"/>
    </location>
    <ligand>
        <name>Mg(2+)</name>
        <dbReference type="ChEBI" id="CHEBI:18420"/>
    </ligand>
</feature>
<evidence type="ECO:0000256" key="8">
    <source>
        <dbReference type="ARBA" id="ARBA00047883"/>
    </source>
</evidence>
<dbReference type="RefSeq" id="WP_053941913.1">
    <property type="nucleotide sequence ID" value="NZ_BSCV01000004.1"/>
</dbReference>
<feature type="domain" description="Thiamine phosphate synthase/TenI" evidence="12">
    <location>
        <begin position="8"/>
        <end position="184"/>
    </location>
</feature>
<dbReference type="Proteomes" id="UP000045175">
    <property type="component" value="Unassembled WGS sequence"/>
</dbReference>
<reference evidence="13" key="1">
    <citation type="submission" date="2014-12" db="EMBL/GenBank/DDBJ databases">
        <title>Whole genome sequences of four Staphylococcus schleiferi canine isolates.</title>
        <authorList>
            <person name="Misic A.M."/>
            <person name="Cain C."/>
            <person name="Morris D.O."/>
            <person name="Rankin S."/>
            <person name="Beiting D."/>
        </authorList>
    </citation>
    <scope>NUCLEOTIDE SEQUENCE</scope>
    <source>
        <strain evidence="13">ASB11</strain>
        <strain evidence="14">ASB13</strain>
        <strain evidence="15">ASB9</strain>
    </source>
</reference>
<evidence type="ECO:0000313" key="14">
    <source>
        <dbReference type="EMBL" id="CRF43355.1"/>
    </source>
</evidence>
<dbReference type="UniPathway" id="UPA00060">
    <property type="reaction ID" value="UER00141"/>
</dbReference>
<sequence>MGVALKGVYAISDEELTPYDKLPHMLELAIRGGVSLFQLRDKTHSDTELLSLAQDLARLCAKNHVGFIINDRLELALKCHAFGLHLGQEDMPLKEARKRFKGVIGVSCYGDVKRAKEAQDLGADYVAFGACFASSTKPSARTISKEVFTQARAHLSLPLCAIGGLNPHNLATLPSLDLCAVISSLWLGDITQNARDLKEALRLKF</sequence>
<feature type="binding site" evidence="9">
    <location>
        <begin position="38"/>
        <end position="42"/>
    </location>
    <ligand>
        <name>4-amino-2-methyl-5-(diphosphooxymethyl)pyrimidine</name>
        <dbReference type="ChEBI" id="CHEBI:57841"/>
    </ligand>
</feature>
<evidence type="ECO:0000256" key="1">
    <source>
        <dbReference type="ARBA" id="ARBA00005165"/>
    </source>
</evidence>
<keyword evidence="3 9" id="KW-0479">Metal-binding</keyword>
<evidence type="ECO:0000313" key="18">
    <source>
        <dbReference type="Proteomes" id="UP000045175"/>
    </source>
</evidence>
<dbReference type="InterPro" id="IPR022998">
    <property type="entry name" value="ThiamineP_synth_TenI"/>
</dbReference>
<feature type="binding site" evidence="9">
    <location>
        <begin position="182"/>
        <end position="183"/>
    </location>
    <ligand>
        <name>2-[(2R,5Z)-2-carboxy-4-methylthiazol-5(2H)-ylidene]ethyl phosphate</name>
        <dbReference type="ChEBI" id="CHEBI:62899"/>
    </ligand>
</feature>
<name>A0A0K2XAV7_9HELI</name>
<feature type="binding site" evidence="9">
    <location>
        <position position="71"/>
    </location>
    <ligand>
        <name>Mg(2+)</name>
        <dbReference type="ChEBI" id="CHEBI:18420"/>
    </ligand>
</feature>
<keyword evidence="4 9" id="KW-0460">Magnesium</keyword>
<protein>
    <recommendedName>
        <fullName evidence="9">Thiamine-phosphate synthase</fullName>
        <shortName evidence="9">TP synthase</shortName>
        <shortName evidence="9">TPS</shortName>
        <ecNumber evidence="9">2.5.1.3</ecNumber>
    </recommendedName>
    <alternativeName>
        <fullName evidence="9">Thiamine-phosphate pyrophosphorylase</fullName>
        <shortName evidence="9">TMP pyrophosphorylase</shortName>
        <shortName evidence="9">TMP-PPase</shortName>
    </alternativeName>
</protein>
<evidence type="ECO:0000256" key="5">
    <source>
        <dbReference type="ARBA" id="ARBA00022977"/>
    </source>
</evidence>
<gene>
    <name evidence="9" type="primary">thiE</name>
    <name evidence="13" type="ORF">HAL011_16370</name>
    <name evidence="14" type="ORF">HAL013_15890</name>
    <name evidence="15" type="ORF">HAL09_16740</name>
</gene>
<evidence type="ECO:0000259" key="12">
    <source>
        <dbReference type="Pfam" id="PF02581"/>
    </source>
</evidence>
<keyword evidence="2 9" id="KW-0808">Transferase</keyword>
<dbReference type="OrthoDB" id="9810880at2"/>
<dbReference type="EMBL" id="CDML01000055">
    <property type="protein sequence ID" value="CRF41819.1"/>
    <property type="molecule type" value="Genomic_DNA"/>
</dbReference>
<dbReference type="GO" id="GO:0005737">
    <property type="term" value="C:cytoplasm"/>
    <property type="evidence" value="ECO:0007669"/>
    <property type="project" value="TreeGrafter"/>
</dbReference>
<dbReference type="HAMAP" id="MF_00097">
    <property type="entry name" value="TMP_synthase"/>
    <property type="match status" value="1"/>
</dbReference>
<dbReference type="EMBL" id="CDMH01000064">
    <property type="protein sequence ID" value="CRF43355.1"/>
    <property type="molecule type" value="Genomic_DNA"/>
</dbReference>
<evidence type="ECO:0000256" key="2">
    <source>
        <dbReference type="ARBA" id="ARBA00022679"/>
    </source>
</evidence>
<accession>A0A0K2XAV7</accession>
<dbReference type="STRING" id="1578720.HAL011_16370"/>
<dbReference type="Proteomes" id="UP000038622">
    <property type="component" value="Unassembled WGS sequence"/>
</dbReference>
<comment type="catalytic activity">
    <reaction evidence="7 9 10">
        <text>2-(2-carboxy-4-methylthiazol-5-yl)ethyl phosphate + 4-amino-2-methyl-5-(diphosphooxymethyl)pyrimidine + 2 H(+) = thiamine phosphate + CO2 + diphosphate</text>
        <dbReference type="Rhea" id="RHEA:47848"/>
        <dbReference type="ChEBI" id="CHEBI:15378"/>
        <dbReference type="ChEBI" id="CHEBI:16526"/>
        <dbReference type="ChEBI" id="CHEBI:33019"/>
        <dbReference type="ChEBI" id="CHEBI:37575"/>
        <dbReference type="ChEBI" id="CHEBI:57841"/>
        <dbReference type="ChEBI" id="CHEBI:62890"/>
        <dbReference type="EC" id="2.5.1.3"/>
    </reaction>
</comment>
<evidence type="ECO:0000256" key="9">
    <source>
        <dbReference type="HAMAP-Rule" id="MF_00097"/>
    </source>
</evidence>
<dbReference type="EC" id="2.5.1.3" evidence="9"/>
<dbReference type="PANTHER" id="PTHR20857">
    <property type="entry name" value="THIAMINE-PHOSPHATE PYROPHOSPHORYLASE"/>
    <property type="match status" value="1"/>
</dbReference>
<comment type="function">
    <text evidence="9">Condenses 4-methyl-5-(beta-hydroxyethyl)thiazole monophosphate (THZ-P) and 2-methyl-4-amino-5-hydroxymethyl pyrimidine pyrophosphate (HMP-PP) to form thiamine monophosphate (TMP).</text>
</comment>
<evidence type="ECO:0000256" key="10">
    <source>
        <dbReference type="RuleBase" id="RU003826"/>
    </source>
</evidence>
<proteinExistence type="inferred from homology"/>
<evidence type="ECO:0000256" key="4">
    <source>
        <dbReference type="ARBA" id="ARBA00022842"/>
    </source>
</evidence>
<dbReference type="Pfam" id="PF02581">
    <property type="entry name" value="TMP-TENI"/>
    <property type="match status" value="1"/>
</dbReference>
<dbReference type="Proteomes" id="UP000041394">
    <property type="component" value="Unassembled WGS sequence"/>
</dbReference>
<comment type="catalytic activity">
    <reaction evidence="6 9 10">
        <text>4-methyl-5-(2-phosphooxyethyl)-thiazole + 4-amino-2-methyl-5-(diphosphooxymethyl)pyrimidine + H(+) = thiamine phosphate + diphosphate</text>
        <dbReference type="Rhea" id="RHEA:22328"/>
        <dbReference type="ChEBI" id="CHEBI:15378"/>
        <dbReference type="ChEBI" id="CHEBI:33019"/>
        <dbReference type="ChEBI" id="CHEBI:37575"/>
        <dbReference type="ChEBI" id="CHEBI:57841"/>
        <dbReference type="ChEBI" id="CHEBI:58296"/>
        <dbReference type="EC" id="2.5.1.3"/>
    </reaction>
</comment>
<keyword evidence="16" id="KW-1185">Reference proteome</keyword>
<feature type="binding site" evidence="9">
    <location>
        <position position="107"/>
    </location>
    <ligand>
        <name>4-amino-2-methyl-5-(diphosphooxymethyl)pyrimidine</name>
        <dbReference type="ChEBI" id="CHEBI:57841"/>
    </ligand>
</feature>
<dbReference type="GO" id="GO:0009228">
    <property type="term" value="P:thiamine biosynthetic process"/>
    <property type="evidence" value="ECO:0007669"/>
    <property type="project" value="UniProtKB-KW"/>
</dbReference>
<evidence type="ECO:0000313" key="13">
    <source>
        <dbReference type="EMBL" id="CRF41819.1"/>
    </source>
</evidence>
<dbReference type="PANTHER" id="PTHR20857:SF15">
    <property type="entry name" value="THIAMINE-PHOSPHATE SYNTHASE"/>
    <property type="match status" value="1"/>
</dbReference>
<evidence type="ECO:0000256" key="6">
    <source>
        <dbReference type="ARBA" id="ARBA00047334"/>
    </source>
</evidence>
<dbReference type="GO" id="GO:0000287">
    <property type="term" value="F:magnesium ion binding"/>
    <property type="evidence" value="ECO:0007669"/>
    <property type="project" value="UniProtKB-UniRule"/>
</dbReference>
<dbReference type="InterPro" id="IPR036206">
    <property type="entry name" value="ThiamineP_synth_sf"/>
</dbReference>
<dbReference type="CDD" id="cd00564">
    <property type="entry name" value="TMP_TenI"/>
    <property type="match status" value="1"/>
</dbReference>
<evidence type="ECO:0000256" key="11">
    <source>
        <dbReference type="RuleBase" id="RU004253"/>
    </source>
</evidence>
<dbReference type="GO" id="GO:0009229">
    <property type="term" value="P:thiamine diphosphate biosynthetic process"/>
    <property type="evidence" value="ECO:0007669"/>
    <property type="project" value="UniProtKB-UniRule"/>
</dbReference>
<evidence type="ECO:0000256" key="3">
    <source>
        <dbReference type="ARBA" id="ARBA00022723"/>
    </source>
</evidence>
<feature type="binding site" evidence="9">
    <location>
        <position position="164"/>
    </location>
    <ligand>
        <name>2-[(2R,5Z)-2-carboxy-4-methylthiazol-5(2H)-ylidene]ethyl phosphate</name>
        <dbReference type="ChEBI" id="CHEBI:62899"/>
    </ligand>
</feature>
<organism evidence="13 16">
    <name type="scientific">Helicobacter ailurogastricus</name>
    <dbReference type="NCBI Taxonomy" id="1578720"/>
    <lineage>
        <taxon>Bacteria</taxon>
        <taxon>Pseudomonadati</taxon>
        <taxon>Campylobacterota</taxon>
        <taxon>Epsilonproteobacteria</taxon>
        <taxon>Campylobacterales</taxon>
        <taxon>Helicobacteraceae</taxon>
        <taxon>Helicobacter</taxon>
    </lineage>
</organism>
<dbReference type="Gene3D" id="3.20.20.70">
    <property type="entry name" value="Aldolase class I"/>
    <property type="match status" value="1"/>
</dbReference>
<evidence type="ECO:0000313" key="17">
    <source>
        <dbReference type="Proteomes" id="UP000041394"/>
    </source>
</evidence>
<dbReference type="AlphaFoldDB" id="A0A0K2XAV7"/>
<reference evidence="16" key="2">
    <citation type="submission" date="2014-12" db="EMBL/GenBank/DDBJ databases">
        <authorList>
            <person name="Smet A."/>
        </authorList>
    </citation>
    <scope>NUCLEOTIDE SEQUENCE [LARGE SCALE GENOMIC DNA]</scope>
</reference>
<feature type="binding site" evidence="9">
    <location>
        <position position="137"/>
    </location>
    <ligand>
        <name>4-amino-2-methyl-5-(diphosphooxymethyl)pyrimidine</name>
        <dbReference type="ChEBI" id="CHEBI:57841"/>
    </ligand>
</feature>
<feature type="binding site" evidence="9">
    <location>
        <begin position="134"/>
        <end position="136"/>
    </location>
    <ligand>
        <name>2-[(2R,5Z)-2-carboxy-4-methylthiazol-5(2H)-ylidene]ethyl phosphate</name>
        <dbReference type="ChEBI" id="CHEBI:62899"/>
    </ligand>
</feature>
<dbReference type="GO" id="GO:0004789">
    <property type="term" value="F:thiamine-phosphate diphosphorylase activity"/>
    <property type="evidence" value="ECO:0007669"/>
    <property type="project" value="UniProtKB-UniRule"/>
</dbReference>
<feature type="binding site" evidence="9">
    <location>
        <position position="70"/>
    </location>
    <ligand>
        <name>4-amino-2-methyl-5-(diphosphooxymethyl)pyrimidine</name>
        <dbReference type="ChEBI" id="CHEBI:57841"/>
    </ligand>
</feature>
<dbReference type="NCBIfam" id="TIGR00693">
    <property type="entry name" value="thiE"/>
    <property type="match status" value="1"/>
</dbReference>
<dbReference type="SUPFAM" id="SSF51391">
    <property type="entry name" value="Thiamin phosphate synthase"/>
    <property type="match status" value="1"/>
</dbReference>
<comment type="catalytic activity">
    <reaction evidence="8 9 10">
        <text>2-[(2R,5Z)-2-carboxy-4-methylthiazol-5(2H)-ylidene]ethyl phosphate + 4-amino-2-methyl-5-(diphosphooxymethyl)pyrimidine + 2 H(+) = thiamine phosphate + CO2 + diphosphate</text>
        <dbReference type="Rhea" id="RHEA:47844"/>
        <dbReference type="ChEBI" id="CHEBI:15378"/>
        <dbReference type="ChEBI" id="CHEBI:16526"/>
        <dbReference type="ChEBI" id="CHEBI:33019"/>
        <dbReference type="ChEBI" id="CHEBI:37575"/>
        <dbReference type="ChEBI" id="CHEBI:57841"/>
        <dbReference type="ChEBI" id="CHEBI:62899"/>
        <dbReference type="EC" id="2.5.1.3"/>
    </reaction>
</comment>
<evidence type="ECO:0000256" key="7">
    <source>
        <dbReference type="ARBA" id="ARBA00047851"/>
    </source>
</evidence>
<dbReference type="InterPro" id="IPR034291">
    <property type="entry name" value="TMP_synthase"/>
</dbReference>
<evidence type="ECO:0000313" key="16">
    <source>
        <dbReference type="Proteomes" id="UP000038622"/>
    </source>
</evidence>
<comment type="pathway">
    <text evidence="1 9 11">Cofactor biosynthesis; thiamine diphosphate biosynthesis; thiamine phosphate from 4-amino-2-methyl-5-diphosphomethylpyrimidine and 4-methyl-5-(2-phosphoethyl)-thiazole: step 1/1.</text>
</comment>
<keyword evidence="5 9" id="KW-0784">Thiamine biosynthesis</keyword>
<dbReference type="InterPro" id="IPR013785">
    <property type="entry name" value="Aldolase_TIM"/>
</dbReference>
<evidence type="ECO:0000313" key="15">
    <source>
        <dbReference type="EMBL" id="CRF45041.1"/>
    </source>
</evidence>
<dbReference type="EMBL" id="CDMN01000071">
    <property type="protein sequence ID" value="CRF45041.1"/>
    <property type="molecule type" value="Genomic_DNA"/>
</dbReference>
<comment type="cofactor">
    <cofactor evidence="9">
        <name>Mg(2+)</name>
        <dbReference type="ChEBI" id="CHEBI:18420"/>
    </cofactor>
    <text evidence="9">Binds 1 Mg(2+) ion per subunit.</text>
</comment>